<name>A0ABQ6G1C3_9CHLR</name>
<dbReference type="Proteomes" id="UP001344906">
    <property type="component" value="Unassembled WGS sequence"/>
</dbReference>
<comment type="caution">
    <text evidence="1">The sequence shown here is derived from an EMBL/GenBank/DDBJ whole genome shotgun (WGS) entry which is preliminary data.</text>
</comment>
<sequence>MFLLHIARYAGDMEDRGLCPRAPVKGLAAPCIPALSSIEGFMGMREVSTKTEALFFFADCLLYGIP</sequence>
<organism evidence="1 2">
    <name type="scientific">Dictyobacter halimunensis</name>
    <dbReference type="NCBI Taxonomy" id="3026934"/>
    <lineage>
        <taxon>Bacteria</taxon>
        <taxon>Bacillati</taxon>
        <taxon>Chloroflexota</taxon>
        <taxon>Ktedonobacteria</taxon>
        <taxon>Ktedonobacterales</taxon>
        <taxon>Dictyobacteraceae</taxon>
        <taxon>Dictyobacter</taxon>
    </lineage>
</organism>
<reference evidence="1 2" key="1">
    <citation type="submission" date="2023-02" db="EMBL/GenBank/DDBJ databases">
        <title>Dictyobacter halimunensis sp. nov., a new member of the class Ktedonobacteria from forest soil in a geothermal area.</title>
        <authorList>
            <person name="Rachmania M.K."/>
            <person name="Ningsih F."/>
            <person name="Sakai Y."/>
            <person name="Yabe S."/>
            <person name="Yokota A."/>
            <person name="Sjamsuridzal W."/>
        </authorList>
    </citation>
    <scope>NUCLEOTIDE SEQUENCE [LARGE SCALE GENOMIC DNA]</scope>
    <source>
        <strain evidence="1 2">S3.2.2.5</strain>
    </source>
</reference>
<dbReference type="EMBL" id="BSRI01000002">
    <property type="protein sequence ID" value="GLV58554.1"/>
    <property type="molecule type" value="Genomic_DNA"/>
</dbReference>
<evidence type="ECO:0000313" key="2">
    <source>
        <dbReference type="Proteomes" id="UP001344906"/>
    </source>
</evidence>
<proteinExistence type="predicted"/>
<evidence type="ECO:0000313" key="1">
    <source>
        <dbReference type="EMBL" id="GLV58554.1"/>
    </source>
</evidence>
<keyword evidence="2" id="KW-1185">Reference proteome</keyword>
<accession>A0ABQ6G1C3</accession>
<protein>
    <submittedName>
        <fullName evidence="1">Uncharacterized protein</fullName>
    </submittedName>
</protein>
<gene>
    <name evidence="1" type="ORF">KDH_53850</name>
</gene>